<feature type="transmembrane region" description="Helical" evidence="6">
    <location>
        <begin position="156"/>
        <end position="176"/>
    </location>
</feature>
<feature type="transmembrane region" description="Helical" evidence="6">
    <location>
        <begin position="20"/>
        <end position="40"/>
    </location>
</feature>
<evidence type="ECO:0000313" key="8">
    <source>
        <dbReference type="Proteomes" id="UP000011945"/>
    </source>
</evidence>
<sequence>MNFILKSVETLMKHDAYEIILSWFITPLTAILGRFAEFFLYTLHAQLVFNSAVALAFMLFAYRSLKEQNFFSASALLEALWFVGFFALFNYALKNPSRFYELFQNAIFIVPNMITQSLSQSLSNFSNHALSLDFIFNHGFYALSFISDLSHNEMSVWLFLSILQALFLSVLFAIIILVYLEAHVWCSLGALFLAFGFFKNWRSVVVICLKKCFALGFYKPFLLLVGFLNVSVTKALMDASMQEKQDLSLLLVVALFLCCVFIIGVPFFINALFRVQNSLKETYKLATNLSANLTQSALQSLQYTTISPAPSSVSPSTSGSVSKEKETHSPTFKVETTQLDVKIPNFKQKKVKKDTIDTKNEI</sequence>
<evidence type="ECO:0000256" key="5">
    <source>
        <dbReference type="SAM" id="MobiDB-lite"/>
    </source>
</evidence>
<evidence type="ECO:0008006" key="9">
    <source>
        <dbReference type="Google" id="ProtNLM"/>
    </source>
</evidence>
<feature type="transmembrane region" description="Helical" evidence="6">
    <location>
        <begin position="249"/>
        <end position="273"/>
    </location>
</feature>
<protein>
    <recommendedName>
        <fullName evidence="9">TrbL/VirB6 plasmid conjugal transfer protein</fullName>
    </recommendedName>
</protein>
<feature type="transmembrane region" description="Helical" evidence="6">
    <location>
        <begin position="213"/>
        <end position="237"/>
    </location>
</feature>
<evidence type="ECO:0000313" key="7">
    <source>
        <dbReference type="EMBL" id="EMH66250.1"/>
    </source>
</evidence>
<evidence type="ECO:0000256" key="6">
    <source>
        <dbReference type="SAM" id="Phobius"/>
    </source>
</evidence>
<feature type="transmembrane region" description="Helical" evidence="6">
    <location>
        <begin position="182"/>
        <end position="201"/>
    </location>
</feature>
<feature type="transmembrane region" description="Helical" evidence="6">
    <location>
        <begin position="47"/>
        <end position="65"/>
    </location>
</feature>
<dbReference type="AlphaFoldDB" id="A0ABC9S9D3"/>
<name>A0ABC9S9D3_HELPX</name>
<dbReference type="EMBL" id="APEZ01000048">
    <property type="protein sequence ID" value="EMH66250.1"/>
    <property type="molecule type" value="Genomic_DNA"/>
</dbReference>
<evidence type="ECO:0000256" key="1">
    <source>
        <dbReference type="ARBA" id="ARBA00004141"/>
    </source>
</evidence>
<comment type="subcellular location">
    <subcellularLocation>
        <location evidence="1">Membrane</location>
        <topology evidence="1">Multi-pass membrane protein</topology>
    </subcellularLocation>
</comment>
<feature type="compositionally biased region" description="Low complexity" evidence="5">
    <location>
        <begin position="307"/>
        <end position="321"/>
    </location>
</feature>
<accession>A0ABC9S9D3</accession>
<keyword evidence="4 6" id="KW-0472">Membrane</keyword>
<evidence type="ECO:0000256" key="3">
    <source>
        <dbReference type="ARBA" id="ARBA00022989"/>
    </source>
</evidence>
<dbReference type="Pfam" id="PF04610">
    <property type="entry name" value="TrbL"/>
    <property type="match status" value="1"/>
</dbReference>
<dbReference type="Proteomes" id="UP000011945">
    <property type="component" value="Unassembled WGS sequence"/>
</dbReference>
<evidence type="ECO:0000256" key="2">
    <source>
        <dbReference type="ARBA" id="ARBA00022692"/>
    </source>
</evidence>
<organism evidence="7 8">
    <name type="scientific">Helicobacter pylori HP260AFii</name>
    <dbReference type="NCBI Taxonomy" id="1159077"/>
    <lineage>
        <taxon>Bacteria</taxon>
        <taxon>Pseudomonadati</taxon>
        <taxon>Campylobacterota</taxon>
        <taxon>Epsilonproteobacteria</taxon>
        <taxon>Campylobacterales</taxon>
        <taxon>Helicobacteraceae</taxon>
        <taxon>Helicobacter</taxon>
    </lineage>
</organism>
<keyword evidence="2 6" id="KW-0812">Transmembrane</keyword>
<feature type="transmembrane region" description="Helical" evidence="6">
    <location>
        <begin position="71"/>
        <end position="93"/>
    </location>
</feature>
<keyword evidence="3 6" id="KW-1133">Transmembrane helix</keyword>
<reference evidence="7 8" key="1">
    <citation type="submission" date="2012-12" db="EMBL/GenBank/DDBJ databases">
        <authorList>
            <person name="Weinstock G."/>
            <person name="Sodergren E."/>
            <person name="Lobos E.A."/>
            <person name="Fulton L."/>
            <person name="Fulton R."/>
            <person name="Courtney L."/>
            <person name="Fronick C."/>
            <person name="O'Laughlin M."/>
            <person name="Godfrey J."/>
            <person name="Wilson R.M."/>
            <person name="Miner T."/>
            <person name="Farmer C."/>
            <person name="Delehaunty K."/>
            <person name="Cordes M."/>
            <person name="Minx P."/>
            <person name="Tomlinson C."/>
            <person name="Chen J."/>
            <person name="Wollam A."/>
            <person name="Pepin K.H."/>
            <person name="Bhonagiri V."/>
            <person name="Zhang X."/>
            <person name="Suruliraj S."/>
            <person name="Antonio M."/>
            <person name="Secka O."/>
            <person name="Thomas J."/>
            <person name="Warren W."/>
            <person name="Mitreva M."/>
            <person name="Mardis E.R."/>
            <person name="Wilson R.K."/>
        </authorList>
    </citation>
    <scope>NUCLEOTIDE SEQUENCE [LARGE SCALE GENOMIC DNA]</scope>
    <source>
        <strain evidence="7 8">HP260AFii</strain>
    </source>
</reference>
<comment type="caution">
    <text evidence="7">The sequence shown here is derived from an EMBL/GenBank/DDBJ whole genome shotgun (WGS) entry which is preliminary data.</text>
</comment>
<feature type="region of interest" description="Disordered" evidence="5">
    <location>
        <begin position="307"/>
        <end position="331"/>
    </location>
</feature>
<proteinExistence type="predicted"/>
<evidence type="ECO:0000256" key="4">
    <source>
        <dbReference type="ARBA" id="ARBA00023136"/>
    </source>
</evidence>
<gene>
    <name evidence="7" type="ORF">HMPREF1449_01108</name>
</gene>
<dbReference type="GO" id="GO:0016020">
    <property type="term" value="C:membrane"/>
    <property type="evidence" value="ECO:0007669"/>
    <property type="project" value="UniProtKB-SubCell"/>
</dbReference>
<dbReference type="InterPro" id="IPR007688">
    <property type="entry name" value="Conjugal_tfr_TrbL/VirB6"/>
</dbReference>